<feature type="transmembrane region" description="Helical" evidence="1">
    <location>
        <begin position="653"/>
        <end position="674"/>
    </location>
</feature>
<keyword evidence="2" id="KW-0808">Transferase</keyword>
<evidence type="ECO:0000313" key="3">
    <source>
        <dbReference type="Proteomes" id="UP000613768"/>
    </source>
</evidence>
<dbReference type="GO" id="GO:0032259">
    <property type="term" value="P:methylation"/>
    <property type="evidence" value="ECO:0007669"/>
    <property type="project" value="UniProtKB-KW"/>
</dbReference>
<feature type="transmembrane region" description="Helical" evidence="1">
    <location>
        <begin position="43"/>
        <end position="65"/>
    </location>
</feature>
<gene>
    <name evidence="2" type="ORF">IFO71_11025</name>
</gene>
<feature type="transmembrane region" description="Helical" evidence="1">
    <location>
        <begin position="148"/>
        <end position="168"/>
    </location>
</feature>
<feature type="transmembrane region" description="Helical" evidence="1">
    <location>
        <begin position="12"/>
        <end position="31"/>
    </location>
</feature>
<dbReference type="EMBL" id="JACYTR010000019">
    <property type="protein sequence ID" value="MBD8526269.1"/>
    <property type="molecule type" value="Genomic_DNA"/>
</dbReference>
<feature type="transmembrane region" description="Helical" evidence="1">
    <location>
        <begin position="714"/>
        <end position="738"/>
    </location>
</feature>
<feature type="transmembrane region" description="Helical" evidence="1">
    <location>
        <begin position="623"/>
        <end position="647"/>
    </location>
</feature>
<feature type="transmembrane region" description="Helical" evidence="1">
    <location>
        <begin position="582"/>
        <end position="602"/>
    </location>
</feature>
<keyword evidence="1" id="KW-0472">Membrane</keyword>
<keyword evidence="2" id="KW-0489">Methyltransferase</keyword>
<keyword evidence="1" id="KW-0812">Transmembrane</keyword>
<feature type="transmembrane region" description="Helical" evidence="1">
    <location>
        <begin position="750"/>
        <end position="770"/>
    </location>
</feature>
<evidence type="ECO:0000313" key="2">
    <source>
        <dbReference type="EMBL" id="MBD8526269.1"/>
    </source>
</evidence>
<feature type="transmembrane region" description="Helical" evidence="1">
    <location>
        <begin position="686"/>
        <end position="708"/>
    </location>
</feature>
<keyword evidence="1" id="KW-1133">Transmembrane helix</keyword>
<dbReference type="InterPro" id="IPR029063">
    <property type="entry name" value="SAM-dependent_MTases_sf"/>
</dbReference>
<dbReference type="PROSITE" id="PS51257">
    <property type="entry name" value="PROKAR_LIPOPROTEIN"/>
    <property type="match status" value="1"/>
</dbReference>
<organism evidence="2 3">
    <name type="scientific">Pseudomarimonas arenosa</name>
    <dbReference type="NCBI Taxonomy" id="2774145"/>
    <lineage>
        <taxon>Bacteria</taxon>
        <taxon>Pseudomonadati</taxon>
        <taxon>Pseudomonadota</taxon>
        <taxon>Gammaproteobacteria</taxon>
        <taxon>Lysobacterales</taxon>
        <taxon>Lysobacteraceae</taxon>
        <taxon>Pseudomarimonas</taxon>
    </lineage>
</organism>
<dbReference type="SUPFAM" id="SSF53335">
    <property type="entry name" value="S-adenosyl-L-methionine-dependent methyltransferases"/>
    <property type="match status" value="1"/>
</dbReference>
<dbReference type="RefSeq" id="WP_192029685.1">
    <property type="nucleotide sequence ID" value="NZ_JACYTR010000019.1"/>
</dbReference>
<dbReference type="Proteomes" id="UP000613768">
    <property type="component" value="Unassembled WGS sequence"/>
</dbReference>
<reference evidence="2 3" key="1">
    <citation type="submission" date="2020-09" db="EMBL/GenBank/DDBJ databases">
        <title>Pseudoxanthomonas sp. CAU 1598 isolated from sand of Yaerae Beach.</title>
        <authorList>
            <person name="Kim W."/>
        </authorList>
    </citation>
    <scope>NUCLEOTIDE SEQUENCE [LARGE SCALE GENOMIC DNA]</scope>
    <source>
        <strain evidence="2 3">CAU 1598</strain>
    </source>
</reference>
<feature type="transmembrane region" description="Helical" evidence="1">
    <location>
        <begin position="174"/>
        <end position="194"/>
    </location>
</feature>
<feature type="transmembrane region" description="Helical" evidence="1">
    <location>
        <begin position="116"/>
        <end position="139"/>
    </location>
</feature>
<feature type="transmembrane region" description="Helical" evidence="1">
    <location>
        <begin position="77"/>
        <end position="96"/>
    </location>
</feature>
<proteinExistence type="predicted"/>
<evidence type="ECO:0000256" key="1">
    <source>
        <dbReference type="SAM" id="Phobius"/>
    </source>
</evidence>
<dbReference type="AlphaFoldDB" id="A0AAW3ZM71"/>
<comment type="caution">
    <text evidence="2">The sequence shown here is derived from an EMBL/GenBank/DDBJ whole genome shotgun (WGS) entry which is preliminary data.</text>
</comment>
<sequence>MDSSPARPAQPIGLLLSVACIAAAALAYQIVLMRFYAVLHWQWFAAMIVSLALLGHGLSGSLLALRSAAFGRCFDWLYPWLAVAFALSMPLAFAIAQRWPFNGLELIWDPAQLAWLALSYLCLSLPFACAAACFGLAFIRYGAAIPRLYAADLFGAGLGALGVLWLMQALPLRHWLPALGLLAVFGAWLGSAGLSIARRSSLLALGLLLLPPSWTAVEPNPYKGLSATLRLPGAERLERQAGPLGVLDLLASPEVPLRQVAGLSMLADREPVAQLGLFIDGEGPSPISQVVDVDRLGYLEQTTAALPYQLLSAPSVLILGAGGGDAGWQALRGGARSLQLVEPNAQLAAWLDTPGSPAYSALIADLRVQRRVADPRAVLDRAERRYDLIVLPPPDSPIGAGGGVQAASDTFLYTIEALRSAWHGLQPNGMISISRWEQSPPRASLKLIATAVAALRDLGVSDPAAHLLLIRDWQTSVLLIGRRPFSAEQQAAAQSFCRRYAFETVHLAGLDLSDLQSNDRLREAVRAVLGADAERFIAEYAFDIRPAKDERPFFHNYFRWQTLPVLWRLRAQGGATLLDSGYLLVLAGLVQASLLAALLILLPLRWLPRAARASTSALRRWPAAAYFFALGLGFLFFEIAALSRYTLYLGQPLWSASLVLAGLLGFAGVGSATAQRWTTRPMARRIAALSAAVAILAFEWLHPAWFALSANWPVWARALSGGLLLAPCAFLLGLPFPLGLSRLATHAPALVPWAWGINGVASVISALLAVVLAMAWGYSVIMLIAAGLYVLAAWSRF</sequence>
<accession>A0AAW3ZM71</accession>
<protein>
    <submittedName>
        <fullName evidence="2">SAM-dependent methyltransferase</fullName>
    </submittedName>
</protein>
<feature type="transmembrane region" description="Helical" evidence="1">
    <location>
        <begin position="201"/>
        <end position="217"/>
    </location>
</feature>
<dbReference type="Gene3D" id="3.40.50.150">
    <property type="entry name" value="Vaccinia Virus protein VP39"/>
    <property type="match status" value="1"/>
</dbReference>
<feature type="transmembrane region" description="Helical" evidence="1">
    <location>
        <begin position="776"/>
        <end position="794"/>
    </location>
</feature>
<dbReference type="GO" id="GO:0008168">
    <property type="term" value="F:methyltransferase activity"/>
    <property type="evidence" value="ECO:0007669"/>
    <property type="project" value="UniProtKB-KW"/>
</dbReference>
<keyword evidence="3" id="KW-1185">Reference proteome</keyword>
<name>A0AAW3ZM71_9GAMM</name>